<dbReference type="GO" id="GO:0004803">
    <property type="term" value="F:transposase activity"/>
    <property type="evidence" value="ECO:0007669"/>
    <property type="project" value="InterPro"/>
</dbReference>
<proteinExistence type="predicted"/>
<dbReference type="GO" id="GO:0003677">
    <property type="term" value="F:DNA binding"/>
    <property type="evidence" value="ECO:0007669"/>
    <property type="project" value="InterPro"/>
</dbReference>
<evidence type="ECO:0000259" key="1">
    <source>
        <dbReference type="SMART" id="SM01321"/>
    </source>
</evidence>
<dbReference type="InterPro" id="IPR002686">
    <property type="entry name" value="Transposase_17"/>
</dbReference>
<dbReference type="InterPro" id="IPR036515">
    <property type="entry name" value="Transposase_17_sf"/>
</dbReference>
<dbReference type="PANTHER" id="PTHR34322">
    <property type="entry name" value="TRANSPOSASE, Y1_TNP DOMAIN-CONTAINING"/>
    <property type="match status" value="1"/>
</dbReference>
<evidence type="ECO:0000313" key="3">
    <source>
        <dbReference type="Proteomes" id="UP000231136"/>
    </source>
</evidence>
<reference evidence="2 3" key="1">
    <citation type="submission" date="2017-09" db="EMBL/GenBank/DDBJ databases">
        <title>Depth-based differentiation of microbial function through sediment-hosted aquifers and enrichment of novel symbionts in the deep terrestrial subsurface.</title>
        <authorList>
            <person name="Probst A.J."/>
            <person name="Ladd B."/>
            <person name="Jarett J.K."/>
            <person name="Geller-Mcgrath D.E."/>
            <person name="Sieber C.M."/>
            <person name="Emerson J.B."/>
            <person name="Anantharaman K."/>
            <person name="Thomas B.C."/>
            <person name="Malmstrom R."/>
            <person name="Stieglmeier M."/>
            <person name="Klingl A."/>
            <person name="Woyke T."/>
            <person name="Ryan C.M."/>
            <person name="Banfield J.F."/>
        </authorList>
    </citation>
    <scope>NUCLEOTIDE SEQUENCE [LARGE SCALE GENOMIC DNA]</scope>
    <source>
        <strain evidence="2">CG22_combo_CG10-13_8_21_14_all_43_12</strain>
    </source>
</reference>
<feature type="domain" description="Transposase IS200-like" evidence="1">
    <location>
        <begin position="14"/>
        <end position="155"/>
    </location>
</feature>
<name>A0A2H0DT05_9BACT</name>
<dbReference type="SMART" id="SM01321">
    <property type="entry name" value="Y1_Tnp"/>
    <property type="match status" value="1"/>
</dbReference>
<dbReference type="Pfam" id="PF01797">
    <property type="entry name" value="Y1_Tnp"/>
    <property type="match status" value="1"/>
</dbReference>
<dbReference type="SUPFAM" id="SSF143422">
    <property type="entry name" value="Transposase IS200-like"/>
    <property type="match status" value="1"/>
</dbReference>
<dbReference type="Gene3D" id="3.30.70.1290">
    <property type="entry name" value="Transposase IS200-like"/>
    <property type="match status" value="1"/>
</dbReference>
<comment type="caution">
    <text evidence="2">The sequence shown here is derived from an EMBL/GenBank/DDBJ whole genome shotgun (WGS) entry which is preliminary data.</text>
</comment>
<dbReference type="EMBL" id="PCTR01000142">
    <property type="protein sequence ID" value="PIP85306.1"/>
    <property type="molecule type" value="Genomic_DNA"/>
</dbReference>
<dbReference type="GO" id="GO:0006313">
    <property type="term" value="P:DNA transposition"/>
    <property type="evidence" value="ECO:0007669"/>
    <property type="project" value="InterPro"/>
</dbReference>
<evidence type="ECO:0000313" key="2">
    <source>
        <dbReference type="EMBL" id="PIP85306.1"/>
    </source>
</evidence>
<accession>A0A2H0DT05</accession>
<protein>
    <recommendedName>
        <fullName evidence="1">Transposase IS200-like domain-containing protein</fullName>
    </recommendedName>
</protein>
<organism evidence="2 3">
    <name type="scientific">Candidatus Collierbacteria bacterium CG22_combo_CG10-13_8_21_14_all_43_12</name>
    <dbReference type="NCBI Taxonomy" id="1974537"/>
    <lineage>
        <taxon>Bacteria</taxon>
        <taxon>Candidatus Collieribacteriota</taxon>
    </lineage>
</organism>
<dbReference type="Proteomes" id="UP000231136">
    <property type="component" value="Unassembled WGS sequence"/>
</dbReference>
<dbReference type="AlphaFoldDB" id="A0A2H0DT05"/>
<sequence>MVIMPQKNSRKEYGAGGHYHVYNRGVNKSPIFLDEQDFKIFLGYIKLYLEPPNLQGLALQDENGRTISPSKEPKNYMGEIELLAYCLMPNHFHLLIRQNTDRGIAEFMQSLIQRYVIYFNKKYARVGGLFQSRYKTVLIEDENQFVYITKYIHRNPIDILPAGPGPAGLEAYKYSSYGNYLGLFRQRWVRPERVLSYFSNMRRTNTYQSFVEDTVADDLTKVYYEMMDMDN</sequence>
<gene>
    <name evidence="2" type="ORF">COW83_05075</name>
</gene>
<dbReference type="PANTHER" id="PTHR34322:SF2">
    <property type="entry name" value="TRANSPOSASE IS200-LIKE DOMAIN-CONTAINING PROTEIN"/>
    <property type="match status" value="1"/>
</dbReference>